<dbReference type="PANTHER" id="PTHR33909">
    <property type="entry name" value="SEC TRANSLOCON ACCESSORY COMPLEX SUBUNIT YAJC"/>
    <property type="match status" value="1"/>
</dbReference>
<keyword evidence="10 11" id="KW-0472">Membrane</keyword>
<accession>A0A5K7XKF0</accession>
<reference evidence="13" key="1">
    <citation type="submission" date="2019-10" db="EMBL/GenBank/DDBJ databases">
        <title>Lacipirellula parvula gen. nov., sp. nov., representing a lineage of planctomycetes widespread in freshwater anoxic habitats, and description of the family Lacipirellulaceae.</title>
        <authorList>
            <person name="Dedysh S.N."/>
            <person name="Kulichevskaya I.S."/>
            <person name="Beletsky A.V."/>
            <person name="Rakitin A.L."/>
            <person name="Mardanov A.V."/>
            <person name="Ivanova A.A."/>
            <person name="Saltykova V.X."/>
            <person name="Rijpstra W.I.C."/>
            <person name="Sinninghe Damste J.S."/>
            <person name="Ravin N.V."/>
        </authorList>
    </citation>
    <scope>NUCLEOTIDE SEQUENCE [LARGE SCALE GENOMIC DNA]</scope>
    <source>
        <strain evidence="13">PX69</strain>
    </source>
</reference>
<comment type="subcellular location">
    <subcellularLocation>
        <location evidence="1">Cell membrane</location>
        <topology evidence="1">Single-pass membrane protein</topology>
    </subcellularLocation>
</comment>
<dbReference type="NCBIfam" id="TIGR00739">
    <property type="entry name" value="yajC"/>
    <property type="match status" value="1"/>
</dbReference>
<gene>
    <name evidence="12" type="ORF">PLANPX_4588</name>
</gene>
<evidence type="ECO:0000256" key="4">
    <source>
        <dbReference type="ARBA" id="ARBA00022448"/>
    </source>
</evidence>
<evidence type="ECO:0000256" key="2">
    <source>
        <dbReference type="ARBA" id="ARBA00006742"/>
    </source>
</evidence>
<dbReference type="Proteomes" id="UP000326837">
    <property type="component" value="Chromosome"/>
</dbReference>
<dbReference type="PANTHER" id="PTHR33909:SF1">
    <property type="entry name" value="SEC TRANSLOCON ACCESSORY COMPLEX SUBUNIT YAJC"/>
    <property type="match status" value="1"/>
</dbReference>
<dbReference type="SMART" id="SM01323">
    <property type="entry name" value="YajC"/>
    <property type="match status" value="1"/>
</dbReference>
<evidence type="ECO:0000256" key="8">
    <source>
        <dbReference type="ARBA" id="ARBA00022989"/>
    </source>
</evidence>
<keyword evidence="7" id="KW-0653">Protein transport</keyword>
<evidence type="ECO:0000256" key="9">
    <source>
        <dbReference type="ARBA" id="ARBA00023010"/>
    </source>
</evidence>
<proteinExistence type="inferred from homology"/>
<keyword evidence="6 11" id="KW-0812">Transmembrane</keyword>
<keyword evidence="13" id="KW-1185">Reference proteome</keyword>
<dbReference type="GO" id="GO:0005886">
    <property type="term" value="C:plasma membrane"/>
    <property type="evidence" value="ECO:0007669"/>
    <property type="project" value="UniProtKB-SubCell"/>
</dbReference>
<dbReference type="RefSeq" id="WP_152100450.1">
    <property type="nucleotide sequence ID" value="NZ_AP021861.1"/>
</dbReference>
<dbReference type="PRINTS" id="PR01853">
    <property type="entry name" value="YAJCTRNLCASE"/>
</dbReference>
<keyword evidence="8 11" id="KW-1133">Transmembrane helix</keyword>
<evidence type="ECO:0000256" key="1">
    <source>
        <dbReference type="ARBA" id="ARBA00004162"/>
    </source>
</evidence>
<dbReference type="GO" id="GO:0015031">
    <property type="term" value="P:protein transport"/>
    <property type="evidence" value="ECO:0007669"/>
    <property type="project" value="UniProtKB-KW"/>
</dbReference>
<organism evidence="12 13">
    <name type="scientific">Lacipirellula parvula</name>
    <dbReference type="NCBI Taxonomy" id="2650471"/>
    <lineage>
        <taxon>Bacteria</taxon>
        <taxon>Pseudomonadati</taxon>
        <taxon>Planctomycetota</taxon>
        <taxon>Planctomycetia</taxon>
        <taxon>Pirellulales</taxon>
        <taxon>Lacipirellulaceae</taxon>
        <taxon>Lacipirellula</taxon>
    </lineage>
</organism>
<evidence type="ECO:0000256" key="11">
    <source>
        <dbReference type="SAM" id="Phobius"/>
    </source>
</evidence>
<evidence type="ECO:0000256" key="6">
    <source>
        <dbReference type="ARBA" id="ARBA00022692"/>
    </source>
</evidence>
<evidence type="ECO:0000313" key="12">
    <source>
        <dbReference type="EMBL" id="BBO34976.1"/>
    </source>
</evidence>
<keyword evidence="4" id="KW-0813">Transport</keyword>
<protein>
    <recommendedName>
        <fullName evidence="3">Sec translocon accessory complex subunit YajC</fullName>
    </recommendedName>
</protein>
<keyword evidence="5" id="KW-1003">Cell membrane</keyword>
<evidence type="ECO:0000256" key="3">
    <source>
        <dbReference type="ARBA" id="ARBA00014962"/>
    </source>
</evidence>
<evidence type="ECO:0000256" key="5">
    <source>
        <dbReference type="ARBA" id="ARBA00022475"/>
    </source>
</evidence>
<name>A0A5K7XKF0_9BACT</name>
<dbReference type="EMBL" id="AP021861">
    <property type="protein sequence ID" value="BBO34976.1"/>
    <property type="molecule type" value="Genomic_DNA"/>
</dbReference>
<dbReference type="AlphaFoldDB" id="A0A5K7XKF0"/>
<dbReference type="InterPro" id="IPR003849">
    <property type="entry name" value="Preprotein_translocase_YajC"/>
</dbReference>
<comment type="similarity">
    <text evidence="2">Belongs to the YajC family.</text>
</comment>
<feature type="transmembrane region" description="Helical" evidence="11">
    <location>
        <begin position="40"/>
        <end position="59"/>
    </location>
</feature>
<evidence type="ECO:0000256" key="10">
    <source>
        <dbReference type="ARBA" id="ARBA00023136"/>
    </source>
</evidence>
<evidence type="ECO:0000256" key="7">
    <source>
        <dbReference type="ARBA" id="ARBA00022927"/>
    </source>
</evidence>
<keyword evidence="9" id="KW-0811">Translocation</keyword>
<dbReference type="KEGG" id="lpav:PLANPX_4588"/>
<sequence>MEFTSWGLLAQAETAETAATAEAPKAAADGTAAEQPGSPFGSLLVPLSLIMVLFYFVILRPQKAKDQQFKSLLDSLKETDRVVTIGGIHGVVTNVQRNPDGAIVTIRVDESTGAKIRVGASAIARVLTDEEKSA</sequence>
<dbReference type="Pfam" id="PF02699">
    <property type="entry name" value="YajC"/>
    <property type="match status" value="1"/>
</dbReference>
<evidence type="ECO:0000313" key="13">
    <source>
        <dbReference type="Proteomes" id="UP000326837"/>
    </source>
</evidence>